<feature type="region of interest" description="Disordered" evidence="7">
    <location>
        <begin position="157"/>
        <end position="184"/>
    </location>
</feature>
<dbReference type="Gene3D" id="3.30.160.60">
    <property type="entry name" value="Classic Zinc Finger"/>
    <property type="match status" value="1"/>
</dbReference>
<gene>
    <name evidence="8" type="ORF">PIB30_005690</name>
</gene>
<accession>A0ABU6U5Q9</accession>
<organism evidence="8 9">
    <name type="scientific">Stylosanthes scabra</name>
    <dbReference type="NCBI Taxonomy" id="79078"/>
    <lineage>
        <taxon>Eukaryota</taxon>
        <taxon>Viridiplantae</taxon>
        <taxon>Streptophyta</taxon>
        <taxon>Embryophyta</taxon>
        <taxon>Tracheophyta</taxon>
        <taxon>Spermatophyta</taxon>
        <taxon>Magnoliopsida</taxon>
        <taxon>eudicotyledons</taxon>
        <taxon>Gunneridae</taxon>
        <taxon>Pentapetalae</taxon>
        <taxon>rosids</taxon>
        <taxon>fabids</taxon>
        <taxon>Fabales</taxon>
        <taxon>Fabaceae</taxon>
        <taxon>Papilionoideae</taxon>
        <taxon>50 kb inversion clade</taxon>
        <taxon>dalbergioids sensu lato</taxon>
        <taxon>Dalbergieae</taxon>
        <taxon>Pterocarpus clade</taxon>
        <taxon>Stylosanthes</taxon>
    </lineage>
</organism>
<evidence type="ECO:0000256" key="2">
    <source>
        <dbReference type="ARBA" id="ARBA00022679"/>
    </source>
</evidence>
<keyword evidence="2 6" id="KW-0808">Transferase</keyword>
<dbReference type="PANTHER" id="PTHR11088:SF82">
    <property type="entry name" value="TRNA DIMETHYLALLYLTRANSFERASE 2"/>
    <property type="match status" value="1"/>
</dbReference>
<proteinExistence type="inferred from homology"/>
<dbReference type="InterPro" id="IPR027417">
    <property type="entry name" value="P-loop_NTPase"/>
</dbReference>
<reference evidence="8 9" key="1">
    <citation type="journal article" date="2023" name="Plants (Basel)">
        <title>Bridging the Gap: Combining Genomics and Transcriptomics Approaches to Understand Stylosanthes scabra, an Orphan Legume from the Brazilian Caatinga.</title>
        <authorList>
            <person name="Ferreira-Neto J.R.C."/>
            <person name="da Silva M.D."/>
            <person name="Binneck E."/>
            <person name="de Melo N.F."/>
            <person name="da Silva R.H."/>
            <person name="de Melo A.L.T.M."/>
            <person name="Pandolfi V."/>
            <person name="Bustamante F.O."/>
            <person name="Brasileiro-Vidal A.C."/>
            <person name="Benko-Iseppon A.M."/>
        </authorList>
    </citation>
    <scope>NUCLEOTIDE SEQUENCE [LARGE SCALE GENOMIC DNA]</scope>
    <source>
        <tissue evidence="8">Leaves</tissue>
    </source>
</reference>
<keyword evidence="5 6" id="KW-0067">ATP-binding</keyword>
<evidence type="ECO:0000256" key="4">
    <source>
        <dbReference type="ARBA" id="ARBA00022741"/>
    </source>
</evidence>
<keyword evidence="3" id="KW-0203">Cytokinin biosynthesis</keyword>
<evidence type="ECO:0000256" key="3">
    <source>
        <dbReference type="ARBA" id="ARBA00022712"/>
    </source>
</evidence>
<evidence type="ECO:0000256" key="7">
    <source>
        <dbReference type="SAM" id="MobiDB-lite"/>
    </source>
</evidence>
<dbReference type="Proteomes" id="UP001341840">
    <property type="component" value="Unassembled WGS sequence"/>
</dbReference>
<evidence type="ECO:0000256" key="5">
    <source>
        <dbReference type="ARBA" id="ARBA00022840"/>
    </source>
</evidence>
<evidence type="ECO:0000256" key="1">
    <source>
        <dbReference type="ARBA" id="ARBA00005842"/>
    </source>
</evidence>
<dbReference type="InterPro" id="IPR039657">
    <property type="entry name" value="Dimethylallyltransferase"/>
</dbReference>
<evidence type="ECO:0000313" key="9">
    <source>
        <dbReference type="Proteomes" id="UP001341840"/>
    </source>
</evidence>
<name>A0ABU6U5Q9_9FABA</name>
<dbReference type="Pfam" id="PF01715">
    <property type="entry name" value="IPPT"/>
    <property type="match status" value="1"/>
</dbReference>
<dbReference type="SUPFAM" id="SSF52540">
    <property type="entry name" value="P-loop containing nucleoside triphosphate hydrolases"/>
    <property type="match status" value="1"/>
</dbReference>
<protein>
    <submittedName>
        <fullName evidence="8">Uncharacterized protein</fullName>
    </submittedName>
</protein>
<dbReference type="NCBIfam" id="TIGR00174">
    <property type="entry name" value="miaA"/>
    <property type="match status" value="1"/>
</dbReference>
<dbReference type="Gene3D" id="3.40.50.300">
    <property type="entry name" value="P-loop containing nucleotide triphosphate hydrolases"/>
    <property type="match status" value="1"/>
</dbReference>
<keyword evidence="4 6" id="KW-0547">Nucleotide-binding</keyword>
<dbReference type="Gene3D" id="1.10.20.140">
    <property type="match status" value="1"/>
</dbReference>
<dbReference type="HAMAP" id="MF_00185">
    <property type="entry name" value="IPP_trans"/>
    <property type="match status" value="1"/>
</dbReference>
<evidence type="ECO:0000256" key="6">
    <source>
        <dbReference type="RuleBase" id="RU003785"/>
    </source>
</evidence>
<sequence>MKFEGREREWRGLGYELLRSMNKSDNVTSNPIDGRTMKPKVVVITGPTASGKSKLAVDLASHFPVEVINADSMQVYRGLDVLTNKLPLSQHQGVPHHLLGTVNPNVEFTAKVFRDSAIPIIDEIVARNHLPVIVGGTNYYIQALVSPFLLDDSAEDMNEGCSDDPSGTTWSPISFPADNDSSSNDYDRLKEIDPVAANRIHPNNHRKINQYINLYSRTGVVPSKVFQGKAAEKWGQVDKLRYDCCFICVDASLPVLDKYVEERVDHMMDAGLLNEVYDIYNVNADYTRGLRQAIGVREFETLLGSCFVEDIYKREKELSNGSRMEKGLRLFDGNLMECLKSSSDTNTINLLEEAIEKVKVNTRRLVRRQKRMLSRLQTLFGWNIHFVDSTESISSKSEDVWTDQVVESAKKIVSSFLCENGSLSSTCGMSNDTNLKINQRDLWTQYICKACGDRVLRGLHEWEQHKKGRGHRKRISSLKSKAQSVGYLGENV</sequence>
<dbReference type="EMBL" id="JASCZI010120840">
    <property type="protein sequence ID" value="MED6155486.1"/>
    <property type="molecule type" value="Genomic_DNA"/>
</dbReference>
<keyword evidence="9" id="KW-1185">Reference proteome</keyword>
<comment type="caution">
    <text evidence="8">The sequence shown here is derived from an EMBL/GenBank/DDBJ whole genome shotgun (WGS) entry which is preliminary data.</text>
</comment>
<evidence type="ECO:0000313" key="8">
    <source>
        <dbReference type="EMBL" id="MED6155486.1"/>
    </source>
</evidence>
<dbReference type="PANTHER" id="PTHR11088">
    <property type="entry name" value="TRNA DIMETHYLALLYLTRANSFERASE"/>
    <property type="match status" value="1"/>
</dbReference>
<comment type="similarity">
    <text evidence="1 6">Belongs to the IPP transferase family.</text>
</comment>
<dbReference type="InterPro" id="IPR018022">
    <property type="entry name" value="IPT"/>
</dbReference>